<evidence type="ECO:0000259" key="11">
    <source>
        <dbReference type="PROSITE" id="PS50928"/>
    </source>
</evidence>
<keyword evidence="5 10" id="KW-0500">Molybdenum</keyword>
<dbReference type="Gene3D" id="1.10.3720.10">
    <property type="entry name" value="MetI-like"/>
    <property type="match status" value="1"/>
</dbReference>
<evidence type="ECO:0000256" key="4">
    <source>
        <dbReference type="ARBA" id="ARBA00022475"/>
    </source>
</evidence>
<comment type="similarity">
    <text evidence="2 10">Belongs to the binding-protein-dependent transport system permease family. CysTW subfamily.</text>
</comment>
<feature type="transmembrane region" description="Helical" evidence="9">
    <location>
        <begin position="165"/>
        <end position="190"/>
    </location>
</feature>
<keyword evidence="7 9" id="KW-1133">Transmembrane helix</keyword>
<dbReference type="NCBIfam" id="TIGR02141">
    <property type="entry name" value="modB_ABC"/>
    <property type="match status" value="1"/>
</dbReference>
<dbReference type="SUPFAM" id="SSF161098">
    <property type="entry name" value="MetI-like"/>
    <property type="match status" value="1"/>
</dbReference>
<evidence type="ECO:0000256" key="10">
    <source>
        <dbReference type="RuleBase" id="RU365097"/>
    </source>
</evidence>
<evidence type="ECO:0000313" key="12">
    <source>
        <dbReference type="EMBL" id="MBU3060049.1"/>
    </source>
</evidence>
<dbReference type="InterPro" id="IPR000515">
    <property type="entry name" value="MetI-like"/>
</dbReference>
<feature type="transmembrane region" description="Helical" evidence="9">
    <location>
        <begin position="66"/>
        <end position="87"/>
    </location>
</feature>
<name>A0ABS6APV9_9NOCA</name>
<keyword evidence="8 9" id="KW-0472">Membrane</keyword>
<dbReference type="PANTHER" id="PTHR30183">
    <property type="entry name" value="MOLYBDENUM TRANSPORT SYSTEM PERMEASE PROTEIN MODB"/>
    <property type="match status" value="1"/>
</dbReference>
<dbReference type="EMBL" id="JAHKNI010000001">
    <property type="protein sequence ID" value="MBU3060049.1"/>
    <property type="molecule type" value="Genomic_DNA"/>
</dbReference>
<evidence type="ECO:0000256" key="1">
    <source>
        <dbReference type="ARBA" id="ARBA00004651"/>
    </source>
</evidence>
<dbReference type="PROSITE" id="PS50928">
    <property type="entry name" value="ABC_TM1"/>
    <property type="match status" value="1"/>
</dbReference>
<gene>
    <name evidence="12" type="ORF">KO481_00695</name>
</gene>
<dbReference type="NCBIfam" id="TIGR01581">
    <property type="entry name" value="Mo_ABC_porter"/>
    <property type="match status" value="1"/>
</dbReference>
<keyword evidence="13" id="KW-1185">Reference proteome</keyword>
<protein>
    <recommendedName>
        <fullName evidence="10">Molybdenum transport system permease</fullName>
    </recommendedName>
</protein>
<proteinExistence type="inferred from homology"/>
<dbReference type="Pfam" id="PF00528">
    <property type="entry name" value="BPD_transp_1"/>
    <property type="match status" value="1"/>
</dbReference>
<feature type="transmembrane region" description="Helical" evidence="9">
    <location>
        <begin position="210"/>
        <end position="231"/>
    </location>
</feature>
<keyword evidence="6 9" id="KW-0812">Transmembrane</keyword>
<evidence type="ECO:0000256" key="7">
    <source>
        <dbReference type="ARBA" id="ARBA00022989"/>
    </source>
</evidence>
<dbReference type="CDD" id="cd06261">
    <property type="entry name" value="TM_PBP2"/>
    <property type="match status" value="1"/>
</dbReference>
<comment type="caution">
    <text evidence="12">The sequence shown here is derived from an EMBL/GenBank/DDBJ whole genome shotgun (WGS) entry which is preliminary data.</text>
</comment>
<feature type="domain" description="ABC transmembrane type-1" evidence="11">
    <location>
        <begin position="28"/>
        <end position="230"/>
    </location>
</feature>
<accession>A0ABS6APV9</accession>
<reference evidence="12 13" key="1">
    <citation type="submission" date="2021-06" db="EMBL/GenBank/DDBJ databases">
        <title>Actinomycetes sequencing.</title>
        <authorList>
            <person name="Shan Q."/>
        </authorList>
    </citation>
    <scope>NUCLEOTIDE SEQUENCE [LARGE SCALE GENOMIC DNA]</scope>
    <source>
        <strain evidence="12 13">NEAU-G5</strain>
    </source>
</reference>
<sequence length="259" mass="27933">MPLVALTDAVDWSHFFVLVTGRSSRDALWLSMKTALASTVLCVVLGVPMAVLLARVRWRILPLLRAMVLLPLVLPPVVGGLALLYLFGRYGLLGRRLEAMGIEIAFSTTAVVLAETFVALPFLVITLEGAMRTAGERYERIAATLGAAPTTVWVRITLPLLRPALISGAVLAFARALGEFGATITFAGSLQGRTRTLPLEIYLQRENDPGAAVALSLLLVVIAVLIVLVAYRRVGVPEGREWAGGLWRWGGSGRVRVPE</sequence>
<dbReference type="InterPro" id="IPR011867">
    <property type="entry name" value="ModB_ABC"/>
</dbReference>
<dbReference type="Proteomes" id="UP000733379">
    <property type="component" value="Unassembled WGS sequence"/>
</dbReference>
<comment type="subcellular location">
    <subcellularLocation>
        <location evidence="1 9">Cell membrane</location>
        <topology evidence="1 9">Multi-pass membrane protein</topology>
    </subcellularLocation>
</comment>
<organism evidence="12 13">
    <name type="scientific">Nocardia albiluteola</name>
    <dbReference type="NCBI Taxonomy" id="2842303"/>
    <lineage>
        <taxon>Bacteria</taxon>
        <taxon>Bacillati</taxon>
        <taxon>Actinomycetota</taxon>
        <taxon>Actinomycetes</taxon>
        <taxon>Mycobacteriales</taxon>
        <taxon>Nocardiaceae</taxon>
        <taxon>Nocardia</taxon>
    </lineage>
</organism>
<evidence type="ECO:0000256" key="5">
    <source>
        <dbReference type="ARBA" id="ARBA00022505"/>
    </source>
</evidence>
<evidence type="ECO:0000256" key="9">
    <source>
        <dbReference type="RuleBase" id="RU363032"/>
    </source>
</evidence>
<feature type="transmembrane region" description="Helical" evidence="9">
    <location>
        <begin position="99"/>
        <end position="127"/>
    </location>
</feature>
<comment type="function">
    <text evidence="10">Part of the binding-protein-dependent transport system for molybdenum; probably responsible for the translocation of the substrate across the membrane.</text>
</comment>
<keyword evidence="3 9" id="KW-0813">Transport</keyword>
<evidence type="ECO:0000256" key="6">
    <source>
        <dbReference type="ARBA" id="ARBA00022692"/>
    </source>
</evidence>
<dbReference type="InterPro" id="IPR035906">
    <property type="entry name" value="MetI-like_sf"/>
</dbReference>
<evidence type="ECO:0000313" key="13">
    <source>
        <dbReference type="Proteomes" id="UP000733379"/>
    </source>
</evidence>
<feature type="transmembrane region" description="Helical" evidence="9">
    <location>
        <begin position="35"/>
        <end position="54"/>
    </location>
</feature>
<evidence type="ECO:0000256" key="8">
    <source>
        <dbReference type="ARBA" id="ARBA00023136"/>
    </source>
</evidence>
<evidence type="ECO:0000256" key="2">
    <source>
        <dbReference type="ARBA" id="ARBA00007069"/>
    </source>
</evidence>
<evidence type="ECO:0000256" key="3">
    <source>
        <dbReference type="ARBA" id="ARBA00022448"/>
    </source>
</evidence>
<dbReference type="PANTHER" id="PTHR30183:SF3">
    <property type="entry name" value="MOLYBDENUM TRANSPORT SYSTEM PERMEASE PROTEIN MODB"/>
    <property type="match status" value="1"/>
</dbReference>
<keyword evidence="4 10" id="KW-1003">Cell membrane</keyword>
<dbReference type="InterPro" id="IPR006469">
    <property type="entry name" value="NifC_ABC_porter"/>
</dbReference>